<accession>A0A9X3PB02</accession>
<comment type="caution">
    <text evidence="3">The sequence shown here is derived from an EMBL/GenBank/DDBJ whole genome shotgun (WGS) entry which is preliminary data.</text>
</comment>
<dbReference type="EMBL" id="JAPZVP010000010">
    <property type="protein sequence ID" value="MDA1360781.1"/>
    <property type="molecule type" value="Genomic_DNA"/>
</dbReference>
<dbReference type="RefSeq" id="WP_270110734.1">
    <property type="nucleotide sequence ID" value="NZ_JAPZVP010000010.1"/>
</dbReference>
<sequence>MARVSQWNWSDFTQEWSQTSAINDLDEELSAERQARHRQARRLEDAQKQFKDQVDSKLDSVSERIEAVLDWTELRFQQVEFDEYQARKAIRNMVRAIAEGRRPLMHGFEDVPGYWLPSAAAAVLPLVLRDRVPGQRSAGNAFADLKTGLEHARERDAVRTELFSLAVGRCFDQPAFIDAAVLRLLSEPADLGVIEPGQVAQGWRTLWEQAALGAFGPGAEAQVAAVLRERFDAAALDEETLTAWDESIAGFGATRAESFAALEAHFTEPSGSDDRAAGAAASSGEPGRDAAALGDATGTGASHIGDTALGVDAADRGEPLQDDAAWRSYLQELIEEPSHAELPLVRQMAELDPSPEEREGERRSWSAPAGSLADLIRRDLFDPEAPVPLRRLALDLAAPVLRSRLDRVEASLGTTERVTISVRRRGEVIAVTSDGHDSEEFAAVERRIEQAFPAVDPSKPLTIAVTAILGLGGVAVLFTGQWFLAALLIAAAIIPVWKYRSDTAKARKEYGRRDEQLAEVRAALVKARNDAERLEHEATERGLATRRDIESLRESLPAEKAPSALGEPGQDALSG</sequence>
<keyword evidence="2" id="KW-0812">Transmembrane</keyword>
<feature type="region of interest" description="Disordered" evidence="1">
    <location>
        <begin position="554"/>
        <end position="575"/>
    </location>
</feature>
<feature type="compositionally biased region" description="Low complexity" evidence="1">
    <location>
        <begin position="277"/>
        <end position="299"/>
    </location>
</feature>
<keyword evidence="4" id="KW-1185">Reference proteome</keyword>
<dbReference type="AlphaFoldDB" id="A0A9X3PB02"/>
<evidence type="ECO:0000256" key="2">
    <source>
        <dbReference type="SAM" id="Phobius"/>
    </source>
</evidence>
<name>A0A9X3PB02_9ACTN</name>
<evidence type="ECO:0000313" key="3">
    <source>
        <dbReference type="EMBL" id="MDA1360781.1"/>
    </source>
</evidence>
<keyword evidence="2" id="KW-1133">Transmembrane helix</keyword>
<feature type="transmembrane region" description="Helical" evidence="2">
    <location>
        <begin position="467"/>
        <end position="497"/>
    </location>
</feature>
<dbReference type="Proteomes" id="UP001146067">
    <property type="component" value="Unassembled WGS sequence"/>
</dbReference>
<evidence type="ECO:0000256" key="1">
    <source>
        <dbReference type="SAM" id="MobiDB-lite"/>
    </source>
</evidence>
<organism evidence="3 4">
    <name type="scientific">Glycomyces luteolus</name>
    <dbReference type="NCBI Taxonomy" id="2670330"/>
    <lineage>
        <taxon>Bacteria</taxon>
        <taxon>Bacillati</taxon>
        <taxon>Actinomycetota</taxon>
        <taxon>Actinomycetes</taxon>
        <taxon>Glycomycetales</taxon>
        <taxon>Glycomycetaceae</taxon>
        <taxon>Glycomyces</taxon>
    </lineage>
</organism>
<reference evidence="3" key="1">
    <citation type="submission" date="2022-12" db="EMBL/GenBank/DDBJ databases">
        <title>Gycomyces niveus sp.nov.,a novel actinomycete isolated from soil in Shouguan.</title>
        <authorList>
            <person name="Yang X."/>
        </authorList>
    </citation>
    <scope>NUCLEOTIDE SEQUENCE</scope>
    <source>
        <strain evidence="3">NEAU-A15</strain>
    </source>
</reference>
<feature type="region of interest" description="Disordered" evidence="1">
    <location>
        <begin position="267"/>
        <end position="299"/>
    </location>
</feature>
<evidence type="ECO:0000313" key="4">
    <source>
        <dbReference type="Proteomes" id="UP001146067"/>
    </source>
</evidence>
<protein>
    <submittedName>
        <fullName evidence="3">Uncharacterized protein</fullName>
    </submittedName>
</protein>
<proteinExistence type="predicted"/>
<gene>
    <name evidence="3" type="ORF">O1R50_14220</name>
</gene>
<keyword evidence="2" id="KW-0472">Membrane</keyword>